<gene>
    <name evidence="1" type="ORF">AS030_01030</name>
</gene>
<sequence length="73" mass="7838">MAKKPAKKTAKKTSKYDQAVNKYAHTVKMVTSSTCISCKTQCARGLSYIEKMSHPGAVGHGVPCHLTKGKGTK</sequence>
<reference evidence="1 2" key="1">
    <citation type="journal article" date="2014" name="Antonie Van Leeuwenhoek">
        <title>Fictibacillus enclensis sp. nov., isolated from marine sediment.</title>
        <authorList>
            <person name="Dastager S.G."/>
            <person name="Mawlankar R."/>
            <person name="Srinivasan K."/>
            <person name="Tang S.K."/>
            <person name="Lee J.C."/>
            <person name="Ramana V.V."/>
            <person name="Shouche Y.S."/>
        </authorList>
    </citation>
    <scope>NUCLEOTIDE SEQUENCE [LARGE SCALE GENOMIC DNA]</scope>
    <source>
        <strain evidence="1 2">NIO-1003</strain>
    </source>
</reference>
<dbReference type="Proteomes" id="UP000054099">
    <property type="component" value="Unassembled WGS sequence"/>
</dbReference>
<evidence type="ECO:0000313" key="2">
    <source>
        <dbReference type="Proteomes" id="UP000054099"/>
    </source>
</evidence>
<name>A0A0V8JAF6_9BACL</name>
<dbReference type="OrthoDB" id="2382331at2"/>
<protein>
    <submittedName>
        <fullName evidence="1">Uncharacterized protein</fullName>
    </submittedName>
</protein>
<dbReference type="RefSeq" id="WP_061967422.1">
    <property type="nucleotide sequence ID" value="NZ_CP126109.1"/>
</dbReference>
<accession>A0A0V8JAF6</accession>
<comment type="caution">
    <text evidence="1">The sequence shown here is derived from an EMBL/GenBank/DDBJ whole genome shotgun (WGS) entry which is preliminary data.</text>
</comment>
<dbReference type="AlphaFoldDB" id="A0A0V8JAF6"/>
<proteinExistence type="predicted"/>
<keyword evidence="2" id="KW-1185">Reference proteome</keyword>
<dbReference type="EMBL" id="LNQN01000001">
    <property type="protein sequence ID" value="KSU84183.1"/>
    <property type="molecule type" value="Genomic_DNA"/>
</dbReference>
<organism evidence="1 2">
    <name type="scientific">Fictibacillus enclensis</name>
    <dbReference type="NCBI Taxonomy" id="1017270"/>
    <lineage>
        <taxon>Bacteria</taxon>
        <taxon>Bacillati</taxon>
        <taxon>Bacillota</taxon>
        <taxon>Bacilli</taxon>
        <taxon>Bacillales</taxon>
        <taxon>Fictibacillaceae</taxon>
        <taxon>Fictibacillus</taxon>
    </lineage>
</organism>
<evidence type="ECO:0000313" key="1">
    <source>
        <dbReference type="EMBL" id="KSU84183.1"/>
    </source>
</evidence>